<dbReference type="AlphaFoldDB" id="A0A6C2UFW5"/>
<keyword evidence="2" id="KW-0732">Signal</keyword>
<dbReference type="GO" id="GO:0016829">
    <property type="term" value="F:lyase activity"/>
    <property type="evidence" value="ECO:0007669"/>
    <property type="project" value="UniProtKB-KW"/>
</dbReference>
<dbReference type="Gene3D" id="1.50.10.100">
    <property type="entry name" value="Chondroitin AC/alginate lyase"/>
    <property type="match status" value="1"/>
</dbReference>
<sequence>MVPFPLTGDLVERLSPAEKTRLIAKADAACCQEFDLLGSGAYQFKDRMDWHLDFKSGFRWPSDQVSHRLPSVTQQGVDIKIPWELSRFNHAVSMGLAWRLSGNRKYAESFVSQVEDWIANNPVGYGVNWACAMDVAIRAVNWVVAFSLFHDVLMKGAFEGFRKKLAGSLWKHARFIHTHLEWLGPKDDAGANHFLSDLTGLYTLGLFFCNTVNGKCWNRFAHKQIEEEMVRQVFPDGVHYECSLSYHRLCLEMFMWCEALATKTGQRFSAAYHGRLKKMQQFVADYVNPSGNAPMIGDNDDGRLLSSGLLAIGDHRYLMSQISDGTFFLERFLLDGTAAVGCSSATQSAAYPDGGFYFLKNNRAKVAVRAGRLAHAGGHAHNDQLSFELNMDGREVFVDRGSFVYTSDPDARNLYRSTVAHNVMQINGAEQNRFGTRLFGVEDETQAQVIEQSEFSLEAKHGGFRELMRTGAEYRRRLDLGADGLTITETVAAAEPGDVLCWFFHLAPGLTVRCIEERVEILDNDKPLCLLNVFPGAKVVVQGFPHSPSYGVQEDAKTLTVEYVIGDALPNHAYQFVISWGS</sequence>
<evidence type="ECO:0000259" key="5">
    <source>
        <dbReference type="Pfam" id="PF07940"/>
    </source>
</evidence>
<gene>
    <name evidence="7" type="primary">hepC_1</name>
    <name evidence="7" type="ORF">SCARR_00316</name>
</gene>
<keyword evidence="4 7" id="KW-0456">Lyase</keyword>
<evidence type="ECO:0000256" key="2">
    <source>
        <dbReference type="ARBA" id="ARBA00022729"/>
    </source>
</evidence>
<dbReference type="Proteomes" id="UP000346198">
    <property type="component" value="Unassembled WGS sequence"/>
</dbReference>
<evidence type="ECO:0000256" key="4">
    <source>
        <dbReference type="ARBA" id="ARBA00023239"/>
    </source>
</evidence>
<keyword evidence="3" id="KW-0574">Periplasm</keyword>
<dbReference type="Pfam" id="PF16889">
    <property type="entry name" value="Hepar_II_III_N"/>
    <property type="match status" value="1"/>
</dbReference>
<dbReference type="InterPro" id="IPR012480">
    <property type="entry name" value="Hepar_II_III_C"/>
</dbReference>
<dbReference type="Pfam" id="PF07940">
    <property type="entry name" value="Hepar_II_III_C"/>
    <property type="match status" value="1"/>
</dbReference>
<evidence type="ECO:0000313" key="8">
    <source>
        <dbReference type="Proteomes" id="UP000346198"/>
    </source>
</evidence>
<dbReference type="EMBL" id="CAAHFH010000001">
    <property type="protein sequence ID" value="VGO18264.1"/>
    <property type="molecule type" value="Genomic_DNA"/>
</dbReference>
<comment type="subcellular location">
    <subcellularLocation>
        <location evidence="1">Periplasm</location>
    </subcellularLocation>
</comment>
<keyword evidence="8" id="KW-1185">Reference proteome</keyword>
<feature type="domain" description="Heparin-sulfate lyase N-terminal" evidence="6">
    <location>
        <begin position="40"/>
        <end position="300"/>
    </location>
</feature>
<evidence type="ECO:0000259" key="6">
    <source>
        <dbReference type="Pfam" id="PF16889"/>
    </source>
</evidence>
<dbReference type="PANTHER" id="PTHR39210:SF1">
    <property type="entry name" value="HEPARIN-SULFATE LYASE"/>
    <property type="match status" value="1"/>
</dbReference>
<accession>A0A6C2UFW5</accession>
<dbReference type="Gene3D" id="2.70.98.70">
    <property type="match status" value="1"/>
</dbReference>
<evidence type="ECO:0000256" key="1">
    <source>
        <dbReference type="ARBA" id="ARBA00004418"/>
    </source>
</evidence>
<protein>
    <submittedName>
        <fullName evidence="7">Heparin-sulfate lyase</fullName>
    </submittedName>
</protein>
<dbReference type="GO" id="GO:0042597">
    <property type="term" value="C:periplasmic space"/>
    <property type="evidence" value="ECO:0007669"/>
    <property type="project" value="UniProtKB-SubCell"/>
</dbReference>
<evidence type="ECO:0000256" key="3">
    <source>
        <dbReference type="ARBA" id="ARBA00022764"/>
    </source>
</evidence>
<organism evidence="7 8">
    <name type="scientific">Pontiella sulfatireligans</name>
    <dbReference type="NCBI Taxonomy" id="2750658"/>
    <lineage>
        <taxon>Bacteria</taxon>
        <taxon>Pseudomonadati</taxon>
        <taxon>Kiritimatiellota</taxon>
        <taxon>Kiritimatiellia</taxon>
        <taxon>Kiritimatiellales</taxon>
        <taxon>Pontiellaceae</taxon>
        <taxon>Pontiella</taxon>
    </lineage>
</organism>
<evidence type="ECO:0000313" key="7">
    <source>
        <dbReference type="EMBL" id="VGO18264.1"/>
    </source>
</evidence>
<proteinExistence type="predicted"/>
<reference evidence="7 8" key="1">
    <citation type="submission" date="2019-04" db="EMBL/GenBank/DDBJ databases">
        <authorList>
            <person name="Van Vliet M D."/>
        </authorList>
    </citation>
    <scope>NUCLEOTIDE SEQUENCE [LARGE SCALE GENOMIC DNA]</scope>
    <source>
        <strain evidence="7 8">F21</strain>
    </source>
</reference>
<dbReference type="InterPro" id="IPR031680">
    <property type="entry name" value="Hepar_II_III_N"/>
</dbReference>
<dbReference type="PANTHER" id="PTHR39210">
    <property type="entry name" value="HEPARIN-SULFATE LYASE"/>
    <property type="match status" value="1"/>
</dbReference>
<name>A0A6C2UFW5_9BACT</name>
<feature type="domain" description="Heparinase II/III-like C-terminal" evidence="5">
    <location>
        <begin position="346"/>
        <end position="521"/>
    </location>
</feature>
<dbReference type="InterPro" id="IPR008929">
    <property type="entry name" value="Chondroitin_lyas"/>
</dbReference>
<dbReference type="SUPFAM" id="SSF48230">
    <property type="entry name" value="Chondroitin AC/alginate lyase"/>
    <property type="match status" value="1"/>
</dbReference>